<dbReference type="GO" id="GO:0000127">
    <property type="term" value="C:transcription factor TFIIIC complex"/>
    <property type="evidence" value="ECO:0007669"/>
    <property type="project" value="InterPro"/>
</dbReference>
<dbReference type="Proteomes" id="UP000193467">
    <property type="component" value="Unassembled WGS sequence"/>
</dbReference>
<comment type="caution">
    <text evidence="8">The sequence shown here is derived from an EMBL/GenBank/DDBJ whole genome shotgun (WGS) entry which is preliminary data.</text>
</comment>
<dbReference type="Pfam" id="PF17682">
    <property type="entry name" value="Tau95_N"/>
    <property type="match status" value="1"/>
</dbReference>
<gene>
    <name evidence="8" type="ORF">BCR35DRAFT_311444</name>
</gene>
<evidence type="ECO:0000256" key="3">
    <source>
        <dbReference type="ARBA" id="ARBA00023163"/>
    </source>
</evidence>
<dbReference type="Gene3D" id="3.30.200.160">
    <property type="entry name" value="TFIIIC, subcomplex tauA, subunit Sfc1, barrel domain"/>
    <property type="match status" value="1"/>
</dbReference>
<feature type="compositionally biased region" description="Polar residues" evidence="5">
    <location>
        <begin position="571"/>
        <end position="580"/>
    </location>
</feature>
<dbReference type="FunCoup" id="A0A1Y2BZB4">
    <property type="interactions" value="360"/>
</dbReference>
<feature type="compositionally biased region" description="Basic and acidic residues" evidence="5">
    <location>
        <begin position="548"/>
        <end position="558"/>
    </location>
</feature>
<accession>A0A1Y2BZB4</accession>
<organism evidence="8 9">
    <name type="scientific">Leucosporidium creatinivorum</name>
    <dbReference type="NCBI Taxonomy" id="106004"/>
    <lineage>
        <taxon>Eukaryota</taxon>
        <taxon>Fungi</taxon>
        <taxon>Dikarya</taxon>
        <taxon>Basidiomycota</taxon>
        <taxon>Pucciniomycotina</taxon>
        <taxon>Microbotryomycetes</taxon>
        <taxon>Leucosporidiales</taxon>
        <taxon>Leucosporidium</taxon>
    </lineage>
</organism>
<evidence type="ECO:0000256" key="2">
    <source>
        <dbReference type="ARBA" id="ARBA00023125"/>
    </source>
</evidence>
<evidence type="ECO:0000256" key="1">
    <source>
        <dbReference type="ARBA" id="ARBA00004123"/>
    </source>
</evidence>
<reference evidence="8 9" key="1">
    <citation type="submission" date="2016-07" db="EMBL/GenBank/DDBJ databases">
        <title>Pervasive Adenine N6-methylation of Active Genes in Fungi.</title>
        <authorList>
            <consortium name="DOE Joint Genome Institute"/>
            <person name="Mondo S.J."/>
            <person name="Dannebaum R.O."/>
            <person name="Kuo R.C."/>
            <person name="Labutti K."/>
            <person name="Haridas S."/>
            <person name="Kuo A."/>
            <person name="Salamov A."/>
            <person name="Ahrendt S.R."/>
            <person name="Lipzen A."/>
            <person name="Sullivan W."/>
            <person name="Andreopoulos W.B."/>
            <person name="Clum A."/>
            <person name="Lindquist E."/>
            <person name="Daum C."/>
            <person name="Ramamoorthy G.K."/>
            <person name="Gryganskyi A."/>
            <person name="Culley D."/>
            <person name="Magnuson J.K."/>
            <person name="James T.Y."/>
            <person name="O'Malley M.A."/>
            <person name="Stajich J.E."/>
            <person name="Spatafora J.W."/>
            <person name="Visel A."/>
            <person name="Grigoriev I.V."/>
        </authorList>
    </citation>
    <scope>NUCLEOTIDE SEQUENCE [LARGE SCALE GENOMIC DNA]</scope>
    <source>
        <strain evidence="8 9">62-1032</strain>
    </source>
</reference>
<keyword evidence="3" id="KW-0804">Transcription</keyword>
<evidence type="ECO:0000313" key="9">
    <source>
        <dbReference type="Proteomes" id="UP000193467"/>
    </source>
</evidence>
<keyword evidence="4" id="KW-0539">Nucleus</keyword>
<dbReference type="GO" id="GO:0001003">
    <property type="term" value="F:RNA polymerase III type 2 promoter sequence-specific DNA binding"/>
    <property type="evidence" value="ECO:0007669"/>
    <property type="project" value="TreeGrafter"/>
</dbReference>
<dbReference type="OrthoDB" id="5598268at2759"/>
<feature type="compositionally biased region" description="Acidic residues" evidence="5">
    <location>
        <begin position="590"/>
        <end position="605"/>
    </location>
</feature>
<evidence type="ECO:0000256" key="5">
    <source>
        <dbReference type="SAM" id="MobiDB-lite"/>
    </source>
</evidence>
<feature type="domain" description="Transcription factor IIIC subunit Tfc1/Sfc1 triple barrel" evidence="7">
    <location>
        <begin position="14"/>
        <end position="125"/>
    </location>
</feature>
<dbReference type="InterPro" id="IPR019136">
    <property type="entry name" value="TF_IIIC_su-5_HTH"/>
</dbReference>
<dbReference type="EMBL" id="MCGR01000144">
    <property type="protein sequence ID" value="ORY40014.1"/>
    <property type="molecule type" value="Genomic_DNA"/>
</dbReference>
<feature type="compositionally biased region" description="Low complexity" evidence="5">
    <location>
        <begin position="501"/>
        <end position="513"/>
    </location>
</feature>
<dbReference type="PANTHER" id="PTHR13230">
    <property type="entry name" value="GENERAL TRANSCRIPTION FACTOR IIIC, POLYPEPTIDE 5"/>
    <property type="match status" value="1"/>
</dbReference>
<feature type="compositionally biased region" description="Gly residues" evidence="5">
    <location>
        <begin position="484"/>
        <end position="500"/>
    </location>
</feature>
<dbReference type="GO" id="GO:0006384">
    <property type="term" value="P:transcription initiation at RNA polymerase III promoter"/>
    <property type="evidence" value="ECO:0007669"/>
    <property type="project" value="InterPro"/>
</dbReference>
<dbReference type="GO" id="GO:0001002">
    <property type="term" value="F:RNA polymerase III type 1 promoter sequence-specific DNA binding"/>
    <property type="evidence" value="ECO:0007669"/>
    <property type="project" value="TreeGrafter"/>
</dbReference>
<dbReference type="AlphaFoldDB" id="A0A1Y2BZB4"/>
<evidence type="ECO:0000259" key="6">
    <source>
        <dbReference type="Pfam" id="PF09734"/>
    </source>
</evidence>
<dbReference type="Pfam" id="PF09734">
    <property type="entry name" value="Tau95"/>
    <property type="match status" value="1"/>
</dbReference>
<comment type="subcellular location">
    <subcellularLocation>
        <location evidence="1">Nucleus</location>
    </subcellularLocation>
</comment>
<dbReference type="GO" id="GO:0005634">
    <property type="term" value="C:nucleus"/>
    <property type="evidence" value="ECO:0007669"/>
    <property type="project" value="UniProtKB-SubCell"/>
</dbReference>
<name>A0A1Y2BZB4_9BASI</name>
<keyword evidence="2" id="KW-0238">DNA-binding</keyword>
<evidence type="ECO:0000313" key="8">
    <source>
        <dbReference type="EMBL" id="ORY40014.1"/>
    </source>
</evidence>
<evidence type="ECO:0000256" key="4">
    <source>
        <dbReference type="ARBA" id="ARBA00023242"/>
    </source>
</evidence>
<dbReference type="InterPro" id="IPR041499">
    <property type="entry name" value="Tfc1/Sfc1_N"/>
</dbReference>
<dbReference type="InterPro" id="IPR040454">
    <property type="entry name" value="TF_IIIC_Tfc1/Sfc1"/>
</dbReference>
<evidence type="ECO:0000259" key="7">
    <source>
        <dbReference type="Pfam" id="PF17682"/>
    </source>
</evidence>
<dbReference type="InParanoid" id="A0A1Y2BZB4"/>
<dbReference type="STRING" id="106004.A0A1Y2BZB4"/>
<feature type="region of interest" description="Disordered" evidence="5">
    <location>
        <begin position="455"/>
        <end position="605"/>
    </location>
</feature>
<keyword evidence="9" id="KW-1185">Reference proteome</keyword>
<proteinExistence type="predicted"/>
<feature type="domain" description="Transcription factor IIIC subunit 5 HTH" evidence="6">
    <location>
        <begin position="165"/>
        <end position="333"/>
    </location>
</feature>
<dbReference type="InterPro" id="IPR042536">
    <property type="entry name" value="TFIIIC_tauA_Sfc1"/>
</dbReference>
<protein>
    <submittedName>
        <fullName evidence="8">RNA polymerase III transcription factor IIIC subunit-domain-containing protein</fullName>
    </submittedName>
</protein>
<feature type="compositionally biased region" description="Basic residues" evidence="5">
    <location>
        <begin position="515"/>
        <end position="528"/>
    </location>
</feature>
<feature type="compositionally biased region" description="Basic residues" evidence="5">
    <location>
        <begin position="461"/>
        <end position="474"/>
    </location>
</feature>
<sequence length="605" mass="66484">MSTYNLRGAVQLAAIEYPGPIQPTSLNKALKTMGGLSSVSQALAAPTKDNRSLELSLNIKNPFSHPVPAHIADTGNVLMRVVKRRRKNPKRDEQGKVVEEGIYTIAPVGAVTKTARFRAVADFQTSVDLQDPIVALSQSVREMDVAAIKSFAWTEPSDDINDQTFLPPPAFTRHVAPQIYDYRPAHGTTKGFGHYPVPGGVEGEGESYERMVNVTRWKGHSPQSIKFDDGDEKLPTKPEAKVAEEIEKEGKAQVKQYAKTLLACLEKRPMWTRTSLLNQLPVDDKRIVSNQKQVIPYISYTFSDGPFRDLVIRFGYDPRKDPEARFYQHIILRNIDNVRTKAPAIKGTSKGKEKQKEAVQINEDPLRSHLFDGQVLHSKIANFQLCDISDPLIKQHVDASEGVRDTCDKQSAWYDSDYFEQIRQLVRRKVAGLLAGRVVSDAECADLLGDPKADVDELAGKKKGGEKRTTRSRSRSASASSNGGQSGTDGEGGSEGGSGTEGSDAGTDAGDATTGKKKTRTRFSKSRKSQGMPWQEKDMAKKRRRAKARAETEEERGIRLRRALGVGTSGQGNPSTSSSAGDWGHSASEGPEEDEAEDEDDAMEE</sequence>
<dbReference type="PANTHER" id="PTHR13230:SF5">
    <property type="entry name" value="GENERAL TRANSCRIPTION FACTOR 3C POLYPEPTIDE 5"/>
    <property type="match status" value="1"/>
</dbReference>